<sequence>MQFVLTETGKPVKKPGLPVMTIFLVILAHILFWQLLQSSNSSLYPHKSTDIHYLEFLQVPKPVVTEPVKTASLPVKPVLVKKPTNRPAPASRSQAARQVPEPVAEVTDKHTPPAPQASSDERPGITAPGLDLDTVRSSALAMERKRKPTEIEQMQASHRQADSLEKRLGEGTKRAEKKDCLKAFSGIGVLAVIPLVASTVIDTGCKW</sequence>
<evidence type="ECO:0000313" key="3">
    <source>
        <dbReference type="EMBL" id="PXX45316.1"/>
    </source>
</evidence>
<keyword evidence="2" id="KW-0812">Transmembrane</keyword>
<feature type="region of interest" description="Disordered" evidence="1">
    <location>
        <begin position="81"/>
        <end position="132"/>
    </location>
</feature>
<dbReference type="Proteomes" id="UP000247792">
    <property type="component" value="Unassembled WGS sequence"/>
</dbReference>
<dbReference type="EMBL" id="QJKB01000002">
    <property type="protein sequence ID" value="PXX45316.1"/>
    <property type="molecule type" value="Genomic_DNA"/>
</dbReference>
<comment type="caution">
    <text evidence="3">The sequence shown here is derived from an EMBL/GenBank/DDBJ whole genome shotgun (WGS) entry which is preliminary data.</text>
</comment>
<proteinExistence type="predicted"/>
<keyword evidence="2" id="KW-0472">Membrane</keyword>
<name>A0A318JCI6_9BURK</name>
<reference evidence="3 4" key="1">
    <citation type="submission" date="2018-05" db="EMBL/GenBank/DDBJ databases">
        <title>Genomic Encyclopedia of Type Strains, Phase IV (KMG-IV): sequencing the most valuable type-strain genomes for metagenomic binning, comparative biology and taxonomic classification.</title>
        <authorList>
            <person name="Goeker M."/>
        </authorList>
    </citation>
    <scope>NUCLEOTIDE SEQUENCE [LARGE SCALE GENOMIC DNA]</scope>
    <source>
        <strain evidence="3 4">DSM 19792</strain>
    </source>
</reference>
<gene>
    <name evidence="3" type="ORF">DFR42_102544</name>
</gene>
<feature type="compositionally biased region" description="Low complexity" evidence="1">
    <location>
        <begin position="87"/>
        <end position="98"/>
    </location>
</feature>
<keyword evidence="2" id="KW-1133">Transmembrane helix</keyword>
<dbReference type="RefSeq" id="WP_110254762.1">
    <property type="nucleotide sequence ID" value="NZ_QJKB01000002.1"/>
</dbReference>
<feature type="transmembrane region" description="Helical" evidence="2">
    <location>
        <begin position="183"/>
        <end position="201"/>
    </location>
</feature>
<feature type="transmembrane region" description="Helical" evidence="2">
    <location>
        <begin position="16"/>
        <end position="36"/>
    </location>
</feature>
<evidence type="ECO:0000256" key="1">
    <source>
        <dbReference type="SAM" id="MobiDB-lite"/>
    </source>
</evidence>
<dbReference type="AlphaFoldDB" id="A0A318JCI6"/>
<accession>A0A318JCI6</accession>
<evidence type="ECO:0000256" key="2">
    <source>
        <dbReference type="SAM" id="Phobius"/>
    </source>
</evidence>
<protein>
    <submittedName>
        <fullName evidence="3">Uncharacterized protein</fullName>
    </submittedName>
</protein>
<keyword evidence="4" id="KW-1185">Reference proteome</keyword>
<feature type="region of interest" description="Disordered" evidence="1">
    <location>
        <begin position="143"/>
        <end position="162"/>
    </location>
</feature>
<dbReference type="OrthoDB" id="8703226at2"/>
<organism evidence="3 4">
    <name type="scientific">Undibacterium pigrum</name>
    <dbReference type="NCBI Taxonomy" id="401470"/>
    <lineage>
        <taxon>Bacteria</taxon>
        <taxon>Pseudomonadati</taxon>
        <taxon>Pseudomonadota</taxon>
        <taxon>Betaproteobacteria</taxon>
        <taxon>Burkholderiales</taxon>
        <taxon>Oxalobacteraceae</taxon>
        <taxon>Undibacterium</taxon>
    </lineage>
</organism>
<evidence type="ECO:0000313" key="4">
    <source>
        <dbReference type="Proteomes" id="UP000247792"/>
    </source>
</evidence>